<evidence type="ECO:0000259" key="1">
    <source>
        <dbReference type="Pfam" id="PF01553"/>
    </source>
</evidence>
<dbReference type="SUPFAM" id="SSF69593">
    <property type="entry name" value="Glycerol-3-phosphate (1)-acyltransferase"/>
    <property type="match status" value="1"/>
</dbReference>
<gene>
    <name evidence="2" type="ORF">SAMN04489793_3560</name>
</gene>
<name>A0A1H4WHA0_TSUTY</name>
<dbReference type="PANTHER" id="PTHR22753:SF14">
    <property type="entry name" value="MONOACYLGLYCEROL_DIACYLGLYCEROL O-ACYLTRANSFERASE"/>
    <property type="match status" value="1"/>
</dbReference>
<dbReference type="RefSeq" id="WP_068739902.1">
    <property type="nucleotide sequence ID" value="NZ_CBDRGN010000003.1"/>
</dbReference>
<proteinExistence type="predicted"/>
<dbReference type="GO" id="GO:0016020">
    <property type="term" value="C:membrane"/>
    <property type="evidence" value="ECO:0007669"/>
    <property type="project" value="TreeGrafter"/>
</dbReference>
<dbReference type="PANTHER" id="PTHR22753">
    <property type="entry name" value="TRANSMEMBRANE PROTEIN 68"/>
    <property type="match status" value="1"/>
</dbReference>
<keyword evidence="3" id="KW-1185">Reference proteome</keyword>
<evidence type="ECO:0000313" key="3">
    <source>
        <dbReference type="Proteomes" id="UP000182241"/>
    </source>
</evidence>
<protein>
    <submittedName>
        <fullName evidence="2">1-acyl-sn-glycerol-3-phosphate acyltransferase</fullName>
    </submittedName>
</protein>
<dbReference type="OrthoDB" id="7056876at2"/>
<sequence length="252" mass="27195">MTDWSDRIARALETAVALYNRHETTIAAPIPDEPVPFVANHGFGGVFDLNVVAFGIAHRASGDDRPVIALTHQVAWQLGVGKLLEPFGARSAGRATADEALTDGKHVLVFPGGDIDAFKSWKDRNTVMFAGRAGFARLAREAGVPIVPVVTSGGGESVIVLDDGAALAEATGARERFRLHRLPITVSIPWGINIGTVGLLPYVPLPTKLRTTFLPAMHPVPAETDDDYADRVRTAMQTELDRQTRHRRPIIG</sequence>
<dbReference type="GO" id="GO:0016746">
    <property type="term" value="F:acyltransferase activity"/>
    <property type="evidence" value="ECO:0007669"/>
    <property type="project" value="UniProtKB-KW"/>
</dbReference>
<keyword evidence="2" id="KW-0012">Acyltransferase</keyword>
<evidence type="ECO:0000313" key="2">
    <source>
        <dbReference type="EMBL" id="SEC92709.1"/>
    </source>
</evidence>
<organism evidence="2 3">
    <name type="scientific">Tsukamurella tyrosinosolvens</name>
    <dbReference type="NCBI Taxonomy" id="57704"/>
    <lineage>
        <taxon>Bacteria</taxon>
        <taxon>Bacillati</taxon>
        <taxon>Actinomycetota</taxon>
        <taxon>Actinomycetes</taxon>
        <taxon>Mycobacteriales</taxon>
        <taxon>Tsukamurellaceae</taxon>
        <taxon>Tsukamurella</taxon>
    </lineage>
</organism>
<accession>A0A1H4WHA0</accession>
<dbReference type="Proteomes" id="UP000182241">
    <property type="component" value="Unassembled WGS sequence"/>
</dbReference>
<dbReference type="Pfam" id="PF01553">
    <property type="entry name" value="Acyltransferase"/>
    <property type="match status" value="1"/>
</dbReference>
<dbReference type="EMBL" id="FNSA01000003">
    <property type="protein sequence ID" value="SEC92709.1"/>
    <property type="molecule type" value="Genomic_DNA"/>
</dbReference>
<dbReference type="STRING" id="57704.SAMN04489793_3560"/>
<dbReference type="InterPro" id="IPR002123">
    <property type="entry name" value="Plipid/glycerol_acylTrfase"/>
</dbReference>
<feature type="domain" description="Phospholipid/glycerol acyltransferase" evidence="1">
    <location>
        <begin position="31"/>
        <end position="151"/>
    </location>
</feature>
<dbReference type="AlphaFoldDB" id="A0A1H4WHA0"/>
<reference evidence="3" key="1">
    <citation type="submission" date="2016-10" db="EMBL/GenBank/DDBJ databases">
        <authorList>
            <person name="Varghese N."/>
            <person name="Submissions S."/>
        </authorList>
    </citation>
    <scope>NUCLEOTIDE SEQUENCE [LARGE SCALE GENOMIC DNA]</scope>
    <source>
        <strain evidence="3">DSM 44234</strain>
    </source>
</reference>
<keyword evidence="2" id="KW-0808">Transferase</keyword>